<proteinExistence type="predicted"/>
<name>A0ACD1ICG6_9EURO</name>
<evidence type="ECO:0000313" key="2">
    <source>
        <dbReference type="Proteomes" id="UP000249748"/>
    </source>
</evidence>
<dbReference type="Proteomes" id="UP000249748">
    <property type="component" value="Unassembled WGS sequence"/>
</dbReference>
<sequence length="155" mass="17425">MTCRLTLPQQAHRVQQHHAAEAFAVRVDPGYPGRPPSLLEASYPLFANAPSPLRIVSPFQYKLAICSGMMLAYGSAHTSIYLPRLALVQITTFYNQQQSHLIVTTVESRPKQSTFLIWFDFQDNYSPNAWFSLSRNLIAALSNAIFPESRLEDGP</sequence>
<accession>A0ACD1ICG6</accession>
<gene>
    <name evidence="1" type="ORF">BO79DRAFT_218316</name>
</gene>
<keyword evidence="2" id="KW-1185">Reference proteome</keyword>
<protein>
    <submittedName>
        <fullName evidence="1">Uncharacterized protein</fullName>
    </submittedName>
</protein>
<evidence type="ECO:0000313" key="1">
    <source>
        <dbReference type="EMBL" id="RAK87964.1"/>
    </source>
</evidence>
<organism evidence="1 2">
    <name type="scientific">Aspergillus costaricaensis CBS 115574</name>
    <dbReference type="NCBI Taxonomy" id="1448317"/>
    <lineage>
        <taxon>Eukaryota</taxon>
        <taxon>Fungi</taxon>
        <taxon>Dikarya</taxon>
        <taxon>Ascomycota</taxon>
        <taxon>Pezizomycotina</taxon>
        <taxon>Eurotiomycetes</taxon>
        <taxon>Eurotiomycetidae</taxon>
        <taxon>Eurotiales</taxon>
        <taxon>Aspergillaceae</taxon>
        <taxon>Aspergillus</taxon>
        <taxon>Aspergillus subgen. Circumdati</taxon>
    </lineage>
</organism>
<dbReference type="EMBL" id="KZ824552">
    <property type="protein sequence ID" value="RAK87964.1"/>
    <property type="molecule type" value="Genomic_DNA"/>
</dbReference>
<reference evidence="1" key="1">
    <citation type="submission" date="2018-02" db="EMBL/GenBank/DDBJ databases">
        <title>The genomes of Aspergillus section Nigri reveals drivers in fungal speciation.</title>
        <authorList>
            <consortium name="DOE Joint Genome Institute"/>
            <person name="Vesth T.C."/>
            <person name="Nybo J."/>
            <person name="Theobald S."/>
            <person name="Brandl J."/>
            <person name="Frisvad J.C."/>
            <person name="Nielsen K.F."/>
            <person name="Lyhne E.K."/>
            <person name="Kogle M.E."/>
            <person name="Kuo A."/>
            <person name="Riley R."/>
            <person name="Clum A."/>
            <person name="Nolan M."/>
            <person name="Lipzen A."/>
            <person name="Salamov A."/>
            <person name="Henrissat B."/>
            <person name="Wiebenga A."/>
            <person name="De vries R.P."/>
            <person name="Grigoriev I.V."/>
            <person name="Mortensen U.H."/>
            <person name="Andersen M.R."/>
            <person name="Baker S.E."/>
        </authorList>
    </citation>
    <scope>NUCLEOTIDE SEQUENCE</scope>
    <source>
        <strain evidence="1">CBS 115574</strain>
    </source>
</reference>